<keyword evidence="2" id="KW-1185">Reference proteome</keyword>
<evidence type="ECO:0000313" key="2">
    <source>
        <dbReference type="Proteomes" id="UP001165302"/>
    </source>
</evidence>
<gene>
    <name evidence="1" type="ORF">IPZ78_02845</name>
</gene>
<dbReference type="EMBL" id="JADEYP010000003">
    <property type="protein sequence ID" value="MCA5004089.1"/>
    <property type="molecule type" value="Genomic_DNA"/>
</dbReference>
<sequence>MDYKLLKKIFLDLFKIDKVKYKKIPVLTVAHDNDRGYLYNGRYYSQLIDSIEDDLKQNGIQCLSVARIISSIKGDIAYGDVVSPEGAFARALITKRLKGLFNGKKYPYSHMEERIWGHILDETGAKKVIAILPSRELCVACHKRGIWVADVQHGVIANRHYWYGVDFRGNDPKNYLPSAFLVWDEPSAQVLEKYCIDKDVDVIRVGNRWVARFVPIKPADNMAKEIFHKERLEDTEKKTILVTLSWGMMDVVNGIIPSSLVELIKETSKEYRWLLRLHPNQLKGFATNEFKIFIDLFNAELKNHAEWERPSYMSLPVLLLQTDLHISWISSTAIEASQMGIKSAMLDSRLRTGEFQDDYYEYYRNKGMVDFIENDKEIIKKWIELNVSVDKIPDDYTEFNENYNKVLLATANVE</sequence>
<protein>
    <recommendedName>
        <fullName evidence="3">CDP-Glycerol:Poly(Glycerophosphate) glycerophosphotransferase</fullName>
    </recommendedName>
</protein>
<accession>A0ABS7Z551</accession>
<proteinExistence type="predicted"/>
<organism evidence="1 2">
    <name type="scientific">Sphingobacterium bovistauri</name>
    <dbReference type="NCBI Taxonomy" id="2781959"/>
    <lineage>
        <taxon>Bacteria</taxon>
        <taxon>Pseudomonadati</taxon>
        <taxon>Bacteroidota</taxon>
        <taxon>Sphingobacteriia</taxon>
        <taxon>Sphingobacteriales</taxon>
        <taxon>Sphingobacteriaceae</taxon>
        <taxon>Sphingobacterium</taxon>
    </lineage>
</organism>
<name>A0ABS7Z551_9SPHI</name>
<dbReference type="InterPro" id="IPR043148">
    <property type="entry name" value="TagF_C"/>
</dbReference>
<evidence type="ECO:0008006" key="3">
    <source>
        <dbReference type="Google" id="ProtNLM"/>
    </source>
</evidence>
<reference evidence="1" key="1">
    <citation type="submission" date="2020-10" db="EMBL/GenBank/DDBJ databases">
        <authorList>
            <person name="Lu T."/>
            <person name="Wang Q."/>
            <person name="Han X."/>
        </authorList>
    </citation>
    <scope>NUCLEOTIDE SEQUENCE</scope>
    <source>
        <strain evidence="1">WQ 366</strain>
    </source>
</reference>
<dbReference type="RefSeq" id="WP_225551422.1">
    <property type="nucleotide sequence ID" value="NZ_JADEYP010000003.1"/>
</dbReference>
<dbReference type="Proteomes" id="UP001165302">
    <property type="component" value="Unassembled WGS sequence"/>
</dbReference>
<evidence type="ECO:0000313" key="1">
    <source>
        <dbReference type="EMBL" id="MCA5004089.1"/>
    </source>
</evidence>
<comment type="caution">
    <text evidence="1">The sequence shown here is derived from an EMBL/GenBank/DDBJ whole genome shotgun (WGS) entry which is preliminary data.</text>
</comment>
<dbReference type="Gene3D" id="3.40.50.12580">
    <property type="match status" value="1"/>
</dbReference>